<proteinExistence type="predicted"/>
<gene>
    <name evidence="1" type="ORF">BaRGS_00018724</name>
</gene>
<reference evidence="1 2" key="1">
    <citation type="journal article" date="2023" name="Sci. Data">
        <title>Genome assembly of the Korean intertidal mud-creeper Batillaria attramentaria.</title>
        <authorList>
            <person name="Patra A.K."/>
            <person name="Ho P.T."/>
            <person name="Jun S."/>
            <person name="Lee S.J."/>
            <person name="Kim Y."/>
            <person name="Won Y.J."/>
        </authorList>
    </citation>
    <scope>NUCLEOTIDE SEQUENCE [LARGE SCALE GENOMIC DNA]</scope>
    <source>
        <strain evidence="1">Wonlab-2016</strain>
    </source>
</reference>
<evidence type="ECO:0000313" key="2">
    <source>
        <dbReference type="Proteomes" id="UP001519460"/>
    </source>
</evidence>
<dbReference type="EMBL" id="JACVVK020000131">
    <property type="protein sequence ID" value="KAK7490024.1"/>
    <property type="molecule type" value="Genomic_DNA"/>
</dbReference>
<organism evidence="1 2">
    <name type="scientific">Batillaria attramentaria</name>
    <dbReference type="NCBI Taxonomy" id="370345"/>
    <lineage>
        <taxon>Eukaryota</taxon>
        <taxon>Metazoa</taxon>
        <taxon>Spiralia</taxon>
        <taxon>Lophotrochozoa</taxon>
        <taxon>Mollusca</taxon>
        <taxon>Gastropoda</taxon>
        <taxon>Caenogastropoda</taxon>
        <taxon>Sorbeoconcha</taxon>
        <taxon>Cerithioidea</taxon>
        <taxon>Batillariidae</taxon>
        <taxon>Batillaria</taxon>
    </lineage>
</organism>
<name>A0ABD0KS35_9CAEN</name>
<sequence>MQVRPECASDELLLNVREDEEREQRAALIGRFRPLVTSKPKQGTPPCVDFLQLQTTSQDPPVITTIPSTTPDFMERNRLKARAVPPSSGGYGMSF</sequence>
<dbReference type="AlphaFoldDB" id="A0ABD0KS35"/>
<accession>A0ABD0KS35</accession>
<keyword evidence="2" id="KW-1185">Reference proteome</keyword>
<protein>
    <submittedName>
        <fullName evidence="1">Uncharacterized protein</fullName>
    </submittedName>
</protein>
<dbReference type="Proteomes" id="UP001519460">
    <property type="component" value="Unassembled WGS sequence"/>
</dbReference>
<comment type="caution">
    <text evidence="1">The sequence shown here is derived from an EMBL/GenBank/DDBJ whole genome shotgun (WGS) entry which is preliminary data.</text>
</comment>
<feature type="non-terminal residue" evidence="1">
    <location>
        <position position="95"/>
    </location>
</feature>
<evidence type="ECO:0000313" key="1">
    <source>
        <dbReference type="EMBL" id="KAK7490024.1"/>
    </source>
</evidence>